<gene>
    <name evidence="3" type="ORF">Tco_1114563</name>
</gene>
<organism evidence="3 4">
    <name type="scientific">Tanacetum coccineum</name>
    <dbReference type="NCBI Taxonomy" id="301880"/>
    <lineage>
        <taxon>Eukaryota</taxon>
        <taxon>Viridiplantae</taxon>
        <taxon>Streptophyta</taxon>
        <taxon>Embryophyta</taxon>
        <taxon>Tracheophyta</taxon>
        <taxon>Spermatophyta</taxon>
        <taxon>Magnoliopsida</taxon>
        <taxon>eudicotyledons</taxon>
        <taxon>Gunneridae</taxon>
        <taxon>Pentapetalae</taxon>
        <taxon>asterids</taxon>
        <taxon>campanulids</taxon>
        <taxon>Asterales</taxon>
        <taxon>Asteraceae</taxon>
        <taxon>Asteroideae</taxon>
        <taxon>Anthemideae</taxon>
        <taxon>Anthemidinae</taxon>
        <taxon>Tanacetum</taxon>
    </lineage>
</organism>
<protein>
    <recommendedName>
        <fullName evidence="2">DUF8039 domain-containing protein</fullName>
    </recommendedName>
</protein>
<comment type="caution">
    <text evidence="3">The sequence shown here is derived from an EMBL/GenBank/DDBJ whole genome shotgun (WGS) entry which is preliminary data.</text>
</comment>
<dbReference type="InterPro" id="IPR058352">
    <property type="entry name" value="DUF8039"/>
</dbReference>
<reference evidence="3" key="1">
    <citation type="journal article" date="2022" name="Int. J. Mol. Sci.">
        <title>Draft Genome of Tanacetum Coccineum: Genomic Comparison of Closely Related Tanacetum-Family Plants.</title>
        <authorList>
            <person name="Yamashiro T."/>
            <person name="Shiraishi A."/>
            <person name="Nakayama K."/>
            <person name="Satake H."/>
        </authorList>
    </citation>
    <scope>NUCLEOTIDE SEQUENCE</scope>
</reference>
<dbReference type="EMBL" id="BQNB010021229">
    <property type="protein sequence ID" value="GJU04225.1"/>
    <property type="molecule type" value="Genomic_DNA"/>
</dbReference>
<feature type="region of interest" description="Disordered" evidence="1">
    <location>
        <begin position="49"/>
        <end position="76"/>
    </location>
</feature>
<evidence type="ECO:0000313" key="4">
    <source>
        <dbReference type="Proteomes" id="UP001151760"/>
    </source>
</evidence>
<proteinExistence type="predicted"/>
<evidence type="ECO:0000259" key="2">
    <source>
        <dbReference type="Pfam" id="PF26133"/>
    </source>
</evidence>
<feature type="domain" description="DUF8039" evidence="2">
    <location>
        <begin position="1"/>
        <end position="42"/>
    </location>
</feature>
<evidence type="ECO:0000256" key="1">
    <source>
        <dbReference type="SAM" id="MobiDB-lite"/>
    </source>
</evidence>
<dbReference type="Pfam" id="PF26133">
    <property type="entry name" value="DUF8039"/>
    <property type="match status" value="1"/>
</dbReference>
<dbReference type="Proteomes" id="UP001151760">
    <property type="component" value="Unassembled WGS sequence"/>
</dbReference>
<sequence>MKVAVLKVMEKHKNMELPVADDELPYLESAVNGFIQWPIFAIGRYKGTSKPPVTEVPTKRLMPQHERAPSSKKGKSVIDGYNKWISRADIAEPYSICVNKKVFRQTYEFYFALNATDIIGLLTYTELELGILTLFEMVVGSLKWDFPLVNRQPKDWECGYYVMKWMHDFVLKYQNDNFQNTVPWNNERPLDTKELNAIIGAWFTLWRH</sequence>
<reference evidence="3" key="2">
    <citation type="submission" date="2022-01" db="EMBL/GenBank/DDBJ databases">
        <authorList>
            <person name="Yamashiro T."/>
            <person name="Shiraishi A."/>
            <person name="Satake H."/>
            <person name="Nakayama K."/>
        </authorList>
    </citation>
    <scope>NUCLEOTIDE SEQUENCE</scope>
</reference>
<name>A0ABQ5IWY0_9ASTR</name>
<accession>A0ABQ5IWY0</accession>
<evidence type="ECO:0000313" key="3">
    <source>
        <dbReference type="EMBL" id="GJU04225.1"/>
    </source>
</evidence>
<keyword evidence="4" id="KW-1185">Reference proteome</keyword>